<dbReference type="InterPro" id="IPR036249">
    <property type="entry name" value="Thioredoxin-like_sf"/>
</dbReference>
<comment type="caution">
    <text evidence="3">The sequence shown here is derived from an EMBL/GenBank/DDBJ whole genome shotgun (WGS) entry which is preliminary data.</text>
</comment>
<dbReference type="Pfam" id="PF00085">
    <property type="entry name" value="Thioredoxin"/>
    <property type="match status" value="1"/>
</dbReference>
<dbReference type="PANTHER" id="PTHR46115">
    <property type="entry name" value="THIOREDOXIN-LIKE PROTEIN 1"/>
    <property type="match status" value="1"/>
</dbReference>
<keyword evidence="4" id="KW-1185">Reference proteome</keyword>
<evidence type="ECO:0000256" key="1">
    <source>
        <dbReference type="ARBA" id="ARBA00023157"/>
    </source>
</evidence>
<dbReference type="OrthoDB" id="2121326at2759"/>
<dbReference type="CDD" id="cd02947">
    <property type="entry name" value="TRX_family"/>
    <property type="match status" value="1"/>
</dbReference>
<evidence type="ECO:0000259" key="2">
    <source>
        <dbReference type="PROSITE" id="PS51352"/>
    </source>
</evidence>
<organism evidence="3 4">
    <name type="scientific">Coemansia pectinata</name>
    <dbReference type="NCBI Taxonomy" id="1052879"/>
    <lineage>
        <taxon>Eukaryota</taxon>
        <taxon>Fungi</taxon>
        <taxon>Fungi incertae sedis</taxon>
        <taxon>Zoopagomycota</taxon>
        <taxon>Kickxellomycotina</taxon>
        <taxon>Kickxellomycetes</taxon>
        <taxon>Kickxellales</taxon>
        <taxon>Kickxellaceae</taxon>
        <taxon>Coemansia</taxon>
    </lineage>
</organism>
<dbReference type="EMBL" id="JANBUH010000251">
    <property type="protein sequence ID" value="KAJ2752748.1"/>
    <property type="molecule type" value="Genomic_DNA"/>
</dbReference>
<dbReference type="Proteomes" id="UP001140011">
    <property type="component" value="Unassembled WGS sequence"/>
</dbReference>
<proteinExistence type="predicted"/>
<evidence type="ECO:0000313" key="3">
    <source>
        <dbReference type="EMBL" id="KAJ2752748.1"/>
    </source>
</evidence>
<dbReference type="InterPro" id="IPR013766">
    <property type="entry name" value="Thioredoxin_domain"/>
</dbReference>
<keyword evidence="1" id="KW-1015">Disulfide bond</keyword>
<dbReference type="Gene3D" id="3.40.30.10">
    <property type="entry name" value="Glutaredoxin"/>
    <property type="match status" value="1"/>
</dbReference>
<evidence type="ECO:0000313" key="4">
    <source>
        <dbReference type="Proteomes" id="UP001140011"/>
    </source>
</evidence>
<gene>
    <name evidence="3" type="ORF">GGI19_003615</name>
</gene>
<accession>A0A9W8GZZ7</accession>
<reference evidence="3" key="1">
    <citation type="submission" date="2022-07" db="EMBL/GenBank/DDBJ databases">
        <title>Phylogenomic reconstructions and comparative analyses of Kickxellomycotina fungi.</title>
        <authorList>
            <person name="Reynolds N.K."/>
            <person name="Stajich J.E."/>
            <person name="Barry K."/>
            <person name="Grigoriev I.V."/>
            <person name="Crous P."/>
            <person name="Smith M.E."/>
        </authorList>
    </citation>
    <scope>NUCLEOTIDE SEQUENCE</scope>
    <source>
        <strain evidence="3">BCRC 34297</strain>
    </source>
</reference>
<dbReference type="SUPFAM" id="SSF52833">
    <property type="entry name" value="Thioredoxin-like"/>
    <property type="match status" value="1"/>
</dbReference>
<dbReference type="AlphaFoldDB" id="A0A9W8GZZ7"/>
<protein>
    <recommendedName>
        <fullName evidence="2">Thioredoxin domain-containing protein</fullName>
    </recommendedName>
</protein>
<feature type="domain" description="Thioredoxin" evidence="2">
    <location>
        <begin position="1"/>
        <end position="106"/>
    </location>
</feature>
<dbReference type="PROSITE" id="PS51352">
    <property type="entry name" value="THIOREDOXIN_2"/>
    <property type="match status" value="1"/>
</dbReference>
<name>A0A9W8GZZ7_9FUNG</name>
<sequence>MPVTQISDLDELRTAIRSNDRVIVNFGAGCCKNCQIMEPIYDKLSNEYSNIVFISVPIDNDEAVVKKYKIEVIPTFKFFEHSVEAGEVTGAIVCALMKGVKMLTAV</sequence>